<comment type="catalytic activity">
    <reaction evidence="12">
        <text>Preferential cleavage: (Ac)2-L-Lys-D-Ala-|-D-Ala. Also transpeptidation of peptidyl-alanyl moieties that are N-acyl substituents of D-alanine.</text>
        <dbReference type="EC" id="3.4.16.4"/>
    </reaction>
</comment>
<dbReference type="InterPro" id="IPR036950">
    <property type="entry name" value="PBP_transglycosylase"/>
</dbReference>
<dbReference type="InterPro" id="IPR050396">
    <property type="entry name" value="Glycosyltr_51/Transpeptidase"/>
</dbReference>
<comment type="similarity">
    <text evidence="2">In the N-terminal section; belongs to the glycosyltransferase 51 family.</text>
</comment>
<evidence type="ECO:0000256" key="13">
    <source>
        <dbReference type="ARBA" id="ARBA00049902"/>
    </source>
</evidence>
<dbReference type="PANTHER" id="PTHR32282:SF33">
    <property type="entry name" value="PEPTIDOGLYCAN GLYCOSYLTRANSFERASE"/>
    <property type="match status" value="1"/>
</dbReference>
<keyword evidence="8" id="KW-0133">Cell shape</keyword>
<evidence type="ECO:0000313" key="17">
    <source>
        <dbReference type="EMBL" id="RRC95948.1"/>
    </source>
</evidence>
<feature type="domain" description="Glycosyl transferase family 51" evidence="16">
    <location>
        <begin position="77"/>
        <end position="264"/>
    </location>
</feature>
<evidence type="ECO:0000313" key="18">
    <source>
        <dbReference type="Proteomes" id="UP000280444"/>
    </source>
</evidence>
<dbReference type="GO" id="GO:0008360">
    <property type="term" value="P:regulation of cell shape"/>
    <property type="evidence" value="ECO:0007669"/>
    <property type="project" value="UniProtKB-KW"/>
</dbReference>
<evidence type="ECO:0000256" key="10">
    <source>
        <dbReference type="ARBA" id="ARBA00023268"/>
    </source>
</evidence>
<comment type="catalytic activity">
    <reaction evidence="13">
        <text>[GlcNAc-(1-&gt;4)-Mur2Ac(oyl-L-Ala-gamma-D-Glu-L-Lys-D-Ala-D-Ala)](n)-di-trans,octa-cis-undecaprenyl diphosphate + beta-D-GlcNAc-(1-&gt;4)-Mur2Ac(oyl-L-Ala-gamma-D-Glu-L-Lys-D-Ala-D-Ala)-di-trans,octa-cis-undecaprenyl diphosphate = [GlcNAc-(1-&gt;4)-Mur2Ac(oyl-L-Ala-gamma-D-Glu-L-Lys-D-Ala-D-Ala)](n+1)-di-trans,octa-cis-undecaprenyl diphosphate + di-trans,octa-cis-undecaprenyl diphosphate + H(+)</text>
        <dbReference type="Rhea" id="RHEA:23708"/>
        <dbReference type="Rhea" id="RHEA-COMP:9602"/>
        <dbReference type="Rhea" id="RHEA-COMP:9603"/>
        <dbReference type="ChEBI" id="CHEBI:15378"/>
        <dbReference type="ChEBI" id="CHEBI:58405"/>
        <dbReference type="ChEBI" id="CHEBI:60033"/>
        <dbReference type="ChEBI" id="CHEBI:78435"/>
        <dbReference type="EC" id="2.4.99.28"/>
    </reaction>
</comment>
<evidence type="ECO:0000256" key="11">
    <source>
        <dbReference type="ARBA" id="ARBA00023316"/>
    </source>
</evidence>
<keyword evidence="3" id="KW-0121">Carboxypeptidase</keyword>
<comment type="caution">
    <text evidence="17">The sequence shown here is derived from an EMBL/GenBank/DDBJ whole genome shotgun (WGS) entry which is preliminary data.</text>
</comment>
<dbReference type="InterPro" id="IPR001460">
    <property type="entry name" value="PCN-bd_Tpept"/>
</dbReference>
<evidence type="ECO:0000256" key="2">
    <source>
        <dbReference type="ARBA" id="ARBA00007739"/>
    </source>
</evidence>
<organism evidence="17 18">
    <name type="scientific">Schaalia canis</name>
    <dbReference type="NCBI Taxonomy" id="100469"/>
    <lineage>
        <taxon>Bacteria</taxon>
        <taxon>Bacillati</taxon>
        <taxon>Actinomycetota</taxon>
        <taxon>Actinomycetes</taxon>
        <taxon>Actinomycetales</taxon>
        <taxon>Actinomycetaceae</taxon>
        <taxon>Schaalia</taxon>
    </lineage>
</organism>
<keyword evidence="11" id="KW-0961">Cell wall biogenesis/degradation</keyword>
<evidence type="ECO:0000256" key="5">
    <source>
        <dbReference type="ARBA" id="ARBA00022676"/>
    </source>
</evidence>
<feature type="region of interest" description="Disordered" evidence="14">
    <location>
        <begin position="686"/>
        <end position="707"/>
    </location>
</feature>
<keyword evidence="18" id="KW-1185">Reference proteome</keyword>
<evidence type="ECO:0000256" key="12">
    <source>
        <dbReference type="ARBA" id="ARBA00034000"/>
    </source>
</evidence>
<name>A0A3P1SFL4_9ACTO</name>
<accession>A0A3P1SFL4</accession>
<dbReference type="InterPro" id="IPR001264">
    <property type="entry name" value="Glyco_trans_51"/>
</dbReference>
<evidence type="ECO:0000256" key="9">
    <source>
        <dbReference type="ARBA" id="ARBA00022984"/>
    </source>
</evidence>
<evidence type="ECO:0000256" key="6">
    <source>
        <dbReference type="ARBA" id="ARBA00022679"/>
    </source>
</evidence>
<evidence type="ECO:0000256" key="7">
    <source>
        <dbReference type="ARBA" id="ARBA00022801"/>
    </source>
</evidence>
<dbReference type="Pfam" id="PF00912">
    <property type="entry name" value="Transgly"/>
    <property type="match status" value="1"/>
</dbReference>
<feature type="domain" description="Penicillin-binding protein transpeptidase" evidence="15">
    <location>
        <begin position="369"/>
        <end position="623"/>
    </location>
</feature>
<evidence type="ECO:0000256" key="1">
    <source>
        <dbReference type="ARBA" id="ARBA00007090"/>
    </source>
</evidence>
<evidence type="ECO:0000256" key="4">
    <source>
        <dbReference type="ARBA" id="ARBA00022670"/>
    </source>
</evidence>
<evidence type="ECO:0000259" key="15">
    <source>
        <dbReference type="Pfam" id="PF00905"/>
    </source>
</evidence>
<keyword evidence="6" id="KW-0808">Transferase</keyword>
<dbReference type="InterPro" id="IPR012338">
    <property type="entry name" value="Beta-lactam/transpept-like"/>
</dbReference>
<feature type="compositionally biased region" description="Pro residues" evidence="14">
    <location>
        <begin position="687"/>
        <end position="697"/>
    </location>
</feature>
<keyword evidence="5" id="KW-0328">Glycosyltransferase</keyword>
<dbReference type="GO" id="GO:0008955">
    <property type="term" value="F:peptidoglycan glycosyltransferase activity"/>
    <property type="evidence" value="ECO:0007669"/>
    <property type="project" value="UniProtKB-EC"/>
</dbReference>
<dbReference type="Gene3D" id="1.10.3810.10">
    <property type="entry name" value="Biosynthetic peptidoglycan transglycosylase-like"/>
    <property type="match status" value="1"/>
</dbReference>
<dbReference type="GO" id="GO:0009002">
    <property type="term" value="F:serine-type D-Ala-D-Ala carboxypeptidase activity"/>
    <property type="evidence" value="ECO:0007669"/>
    <property type="project" value="UniProtKB-EC"/>
</dbReference>
<comment type="similarity">
    <text evidence="1">In the C-terminal section; belongs to the transpeptidase family.</text>
</comment>
<dbReference type="SUPFAM" id="SSF53955">
    <property type="entry name" value="Lysozyme-like"/>
    <property type="match status" value="1"/>
</dbReference>
<keyword evidence="10" id="KW-0511">Multifunctional enzyme</keyword>
<dbReference type="SUPFAM" id="SSF56601">
    <property type="entry name" value="beta-lactamase/transpeptidase-like"/>
    <property type="match status" value="1"/>
</dbReference>
<sequence length="707" mass="76113">MSKSRSRNARPAQLMTLIGSFFALSGLLGTLVAGIMIPAVGSVGVVAKTVPTVFDGLPSEIQVIAPAEESLLLDADGGVIARFYDKRRIVVPSDKIADVMKQAIVAIEDKRFYDHHGVDPEGMARALVNNLSDGGKQGASTITQQFVRNSIQERGYLEGDAELAYSAVEQTTQRKLREVKYALTLEKSMTKDEILTGYLNIAPFGPITYGVEAASQLYFSHSAAELNWLESALLAGLVQSPVDYNPLTNPEAAETRRNTVLMVMRNEGIITEEDYQNGVNTPVADMLKPNETPQGCLGASGINAYFCDFAISQFLDDPAFGDSYAKRERLLKTGGLTIRTTLNPRLNNAAYQALVDAIPVHDESGLDTAMVTVEPGTGKVLAMAQNTEYGVEDGRTMSNYSANGIFQVGSTFKVFTLLQWLKEGNSAYASVGRNNRIYVNGEFSCGGEPIYTDTYDVEDLPGKNGTFNTISATGLSVNQAFINMASRVDFCQIFQLASDFGVTDANGEIVQALPANILGSASSSPLTMANAFAAIAHDGQLCTPQALTVVTDRSEAVIKEYTPQCKEVISPTVARQASNILGKSTARYYNATRLDGGRPFGAKSGTTNNNANTWLTGFTPQYATSAWVGRAAASQQPVQDIVINGNYYDAIYGETFVGRNIWAPYMSTVHEGLDFIGLPDVFIGNVPTPPRPAPTPNQPSNTPQSGR</sequence>
<gene>
    <name evidence="17" type="ORF">EII11_03620</name>
</gene>
<dbReference type="FunFam" id="1.10.3810.10:FF:000001">
    <property type="entry name" value="Penicillin-binding protein 1A"/>
    <property type="match status" value="1"/>
</dbReference>
<evidence type="ECO:0000256" key="14">
    <source>
        <dbReference type="SAM" id="MobiDB-lite"/>
    </source>
</evidence>
<dbReference type="GO" id="GO:0006508">
    <property type="term" value="P:proteolysis"/>
    <property type="evidence" value="ECO:0007669"/>
    <property type="project" value="UniProtKB-KW"/>
</dbReference>
<reference evidence="17 18" key="1">
    <citation type="submission" date="2018-11" db="EMBL/GenBank/DDBJ databases">
        <title>Genomes From Bacteria Associated with the Canine Oral Cavity: a Test Case for Automated Genome-Based Taxonomic Assignment.</title>
        <authorList>
            <person name="Coil D.A."/>
            <person name="Jospin G."/>
            <person name="Darling A.E."/>
            <person name="Wallis C."/>
            <person name="Davis I.J."/>
            <person name="Harris S."/>
            <person name="Eisen J.A."/>
            <person name="Holcombe L.J."/>
            <person name="O'Flynn C."/>
        </authorList>
    </citation>
    <scope>NUCLEOTIDE SEQUENCE [LARGE SCALE GENOMIC DNA]</scope>
    <source>
        <strain evidence="17 18">OH770</strain>
    </source>
</reference>
<dbReference type="Proteomes" id="UP000280444">
    <property type="component" value="Unassembled WGS sequence"/>
</dbReference>
<proteinExistence type="inferred from homology"/>
<keyword evidence="7" id="KW-0378">Hydrolase</keyword>
<dbReference type="Pfam" id="PF00905">
    <property type="entry name" value="Transpeptidase"/>
    <property type="match status" value="1"/>
</dbReference>
<dbReference type="OrthoDB" id="9766909at2"/>
<dbReference type="GO" id="GO:0071555">
    <property type="term" value="P:cell wall organization"/>
    <property type="evidence" value="ECO:0007669"/>
    <property type="project" value="UniProtKB-KW"/>
</dbReference>
<dbReference type="RefSeq" id="WP_124868691.1">
    <property type="nucleotide sequence ID" value="NZ_RQZF01000002.1"/>
</dbReference>
<keyword evidence="4" id="KW-0645">Protease</keyword>
<dbReference type="AlphaFoldDB" id="A0A3P1SFL4"/>
<evidence type="ECO:0000256" key="3">
    <source>
        <dbReference type="ARBA" id="ARBA00022645"/>
    </source>
</evidence>
<dbReference type="EMBL" id="RQZF01000002">
    <property type="protein sequence ID" value="RRC95948.1"/>
    <property type="molecule type" value="Genomic_DNA"/>
</dbReference>
<evidence type="ECO:0000259" key="16">
    <source>
        <dbReference type="Pfam" id="PF00912"/>
    </source>
</evidence>
<keyword evidence="9" id="KW-0573">Peptidoglycan synthesis</keyword>
<dbReference type="GO" id="GO:0009252">
    <property type="term" value="P:peptidoglycan biosynthetic process"/>
    <property type="evidence" value="ECO:0007669"/>
    <property type="project" value="UniProtKB-KW"/>
</dbReference>
<evidence type="ECO:0000256" key="8">
    <source>
        <dbReference type="ARBA" id="ARBA00022960"/>
    </source>
</evidence>
<dbReference type="GO" id="GO:0008658">
    <property type="term" value="F:penicillin binding"/>
    <property type="evidence" value="ECO:0007669"/>
    <property type="project" value="InterPro"/>
</dbReference>
<dbReference type="Gene3D" id="3.40.710.10">
    <property type="entry name" value="DD-peptidase/beta-lactamase superfamily"/>
    <property type="match status" value="1"/>
</dbReference>
<dbReference type="InterPro" id="IPR023346">
    <property type="entry name" value="Lysozyme-like_dom_sf"/>
</dbReference>
<protein>
    <submittedName>
        <fullName evidence="17">Penicillin-binding protein</fullName>
    </submittedName>
</protein>
<dbReference type="PANTHER" id="PTHR32282">
    <property type="entry name" value="BINDING PROTEIN TRANSPEPTIDASE, PUTATIVE-RELATED"/>
    <property type="match status" value="1"/>
</dbReference>
<dbReference type="GO" id="GO:0030288">
    <property type="term" value="C:outer membrane-bounded periplasmic space"/>
    <property type="evidence" value="ECO:0007669"/>
    <property type="project" value="TreeGrafter"/>
</dbReference>